<sequence>FTDWLGSTCLLTAKGKEYLRMRKMYLP</sequence>
<dbReference type="EMBL" id="CAJVCH010314625">
    <property type="protein sequence ID" value="CAG7786293.1"/>
    <property type="molecule type" value="Genomic_DNA"/>
</dbReference>
<feature type="non-terminal residue" evidence="1">
    <location>
        <position position="27"/>
    </location>
</feature>
<proteinExistence type="predicted"/>
<organism evidence="1 2">
    <name type="scientific">Allacma fusca</name>
    <dbReference type="NCBI Taxonomy" id="39272"/>
    <lineage>
        <taxon>Eukaryota</taxon>
        <taxon>Metazoa</taxon>
        <taxon>Ecdysozoa</taxon>
        <taxon>Arthropoda</taxon>
        <taxon>Hexapoda</taxon>
        <taxon>Collembola</taxon>
        <taxon>Symphypleona</taxon>
        <taxon>Sminthuridae</taxon>
        <taxon>Allacma</taxon>
    </lineage>
</organism>
<gene>
    <name evidence="1" type="ORF">AFUS01_LOCUS24867</name>
</gene>
<keyword evidence="2" id="KW-1185">Reference proteome</keyword>
<comment type="caution">
    <text evidence="1">The sequence shown here is derived from an EMBL/GenBank/DDBJ whole genome shotgun (WGS) entry which is preliminary data.</text>
</comment>
<evidence type="ECO:0000313" key="2">
    <source>
        <dbReference type="Proteomes" id="UP000708208"/>
    </source>
</evidence>
<dbReference type="AlphaFoldDB" id="A0A8J2KCM7"/>
<feature type="non-terminal residue" evidence="1">
    <location>
        <position position="1"/>
    </location>
</feature>
<dbReference type="Proteomes" id="UP000708208">
    <property type="component" value="Unassembled WGS sequence"/>
</dbReference>
<evidence type="ECO:0000313" key="1">
    <source>
        <dbReference type="EMBL" id="CAG7786293.1"/>
    </source>
</evidence>
<protein>
    <submittedName>
        <fullName evidence="1">Uncharacterized protein</fullName>
    </submittedName>
</protein>
<name>A0A8J2KCM7_9HEXA</name>
<accession>A0A8J2KCM7</accession>
<reference evidence="1" key="1">
    <citation type="submission" date="2021-06" db="EMBL/GenBank/DDBJ databases">
        <authorList>
            <person name="Hodson N. C."/>
            <person name="Mongue J. A."/>
            <person name="Jaron S. K."/>
        </authorList>
    </citation>
    <scope>NUCLEOTIDE SEQUENCE</scope>
</reference>